<accession>A0A6P4FDJ9</accession>
<dbReference type="GO" id="GO:0005634">
    <property type="term" value="C:nucleus"/>
    <property type="evidence" value="ECO:0007669"/>
    <property type="project" value="InterPro"/>
</dbReference>
<reference evidence="7" key="1">
    <citation type="journal article" date="2021" name="Elife">
        <title>Highly contiguous assemblies of 101 drosophilid genomes.</title>
        <authorList>
            <person name="Kim B.Y."/>
            <person name="Wang J.R."/>
            <person name="Miller D.E."/>
            <person name="Barmina O."/>
            <person name="Delaney E."/>
            <person name="Thompson A."/>
            <person name="Comeault A.A."/>
            <person name="Peede D."/>
            <person name="D'Agostino E.R."/>
            <person name="Pelaez J."/>
            <person name="Aguilar J.M."/>
            <person name="Haji D."/>
            <person name="Matsunaga T."/>
            <person name="Armstrong E.E."/>
            <person name="Zych M."/>
            <person name="Ogawa Y."/>
            <person name="Stamenkovic-Radak M."/>
            <person name="Jelic M."/>
            <person name="Veselinovic M.S."/>
            <person name="Tanaskovic M."/>
            <person name="Eric P."/>
            <person name="Gao J.J."/>
            <person name="Katoh T.K."/>
            <person name="Toda M.J."/>
            <person name="Watabe H."/>
            <person name="Watada M."/>
            <person name="Davis J.S."/>
            <person name="Moyle L.C."/>
            <person name="Manoli G."/>
            <person name="Bertolini E."/>
            <person name="Kostal V."/>
            <person name="Hawley R.S."/>
            <person name="Takahashi A."/>
            <person name="Jones C.D."/>
            <person name="Price D.K."/>
            <person name="Whiteman N."/>
            <person name="Kopp A."/>
            <person name="Matute D.R."/>
            <person name="Petrov D.A."/>
        </authorList>
    </citation>
    <scope>NUCLEOTIDE SEQUENCE [LARGE SCALE GENOMIC DNA]</scope>
</reference>
<keyword evidence="2" id="KW-0479">Metal-binding</keyword>
<dbReference type="OMA" id="ICRVCIK"/>
<dbReference type="EnsemblMetazoa" id="XM_017129869.1">
    <property type="protein sequence ID" value="XP_016985358.1"/>
    <property type="gene ID" value="LOC108048913"/>
</dbReference>
<feature type="binding site" evidence="2">
    <location>
        <position position="64"/>
    </location>
    <ligand>
        <name>Zn(2+)</name>
        <dbReference type="ChEBI" id="CHEBI:29105"/>
    </ligand>
</feature>
<feature type="domain" description="ZAD" evidence="5">
    <location>
        <begin position="6"/>
        <end position="88"/>
    </location>
</feature>
<reference evidence="6" key="3">
    <citation type="submission" date="2025-05" db="UniProtKB">
        <authorList>
            <consortium name="EnsemblMetazoa"/>
        </authorList>
    </citation>
    <scope>IDENTIFICATION</scope>
</reference>
<keyword evidence="1" id="KW-0863">Zinc-finger</keyword>
<dbReference type="PROSITE" id="PS51915">
    <property type="entry name" value="ZAD"/>
    <property type="match status" value="1"/>
</dbReference>
<sequence>MDIFESCCRTCGNECLESLGIYEESVQALDKMVPIAEMLAACLPASLPALEQADDYPKQICRICVKKLSMAYEFSHQWLGAHSEFNVALKFEQRRKRSLASRSKSQSQAKCHEVKSRDEQLPTETADAVPLKIEPAVAVASATVEITNGSDSRPGFKCGICNESFHTEKACKFHFKFSHKEQ</sequence>
<gene>
    <name evidence="8" type="primary">LOC108048913</name>
    <name evidence="6" type="synonym">108048913</name>
</gene>
<reference evidence="8" key="2">
    <citation type="submission" date="2025-04" db="UniProtKB">
        <authorList>
            <consortium name="RefSeq"/>
        </authorList>
    </citation>
    <scope>IDENTIFICATION</scope>
</reference>
<evidence type="ECO:0000313" key="6">
    <source>
        <dbReference type="EnsemblMetazoa" id="XP_016985358.1"/>
    </source>
</evidence>
<dbReference type="GO" id="GO:0008270">
    <property type="term" value="F:zinc ion binding"/>
    <property type="evidence" value="ECO:0007669"/>
    <property type="project" value="UniProtKB-UniRule"/>
</dbReference>
<evidence type="ECO:0000313" key="8">
    <source>
        <dbReference type="RefSeq" id="XP_016985358.1"/>
    </source>
</evidence>
<dbReference type="GeneID" id="108048913"/>
<dbReference type="SMART" id="SM00868">
    <property type="entry name" value="zf-AD"/>
    <property type="match status" value="1"/>
</dbReference>
<dbReference type="AlphaFoldDB" id="A0A6P4FDJ9"/>
<evidence type="ECO:0000256" key="1">
    <source>
        <dbReference type="PROSITE-ProRule" id="PRU00042"/>
    </source>
</evidence>
<dbReference type="Pfam" id="PF07776">
    <property type="entry name" value="zf-AD"/>
    <property type="match status" value="1"/>
</dbReference>
<dbReference type="CTD" id="53580"/>
<dbReference type="InterPro" id="IPR013087">
    <property type="entry name" value="Znf_C2H2_type"/>
</dbReference>
<dbReference type="Gene3D" id="3.40.1800.20">
    <property type="match status" value="1"/>
</dbReference>
<proteinExistence type="predicted"/>
<dbReference type="RefSeq" id="XP_016985358.1">
    <property type="nucleotide sequence ID" value="XM_017129869.1"/>
</dbReference>
<keyword evidence="7" id="KW-1185">Reference proteome</keyword>
<feature type="compositionally biased region" description="Low complexity" evidence="3">
    <location>
        <begin position="100"/>
        <end position="109"/>
    </location>
</feature>
<keyword evidence="2" id="KW-0862">Zinc</keyword>
<evidence type="ECO:0000256" key="2">
    <source>
        <dbReference type="PROSITE-ProRule" id="PRU01263"/>
    </source>
</evidence>
<dbReference type="SUPFAM" id="SSF57716">
    <property type="entry name" value="Glucocorticoid receptor-like (DNA-binding domain)"/>
    <property type="match status" value="1"/>
</dbReference>
<dbReference type="Proteomes" id="UP001652680">
    <property type="component" value="Unassembled WGS sequence"/>
</dbReference>
<feature type="binding site" evidence="2">
    <location>
        <position position="11"/>
    </location>
    <ligand>
        <name>Zn(2+)</name>
        <dbReference type="ChEBI" id="CHEBI:29105"/>
    </ligand>
</feature>
<name>A0A6P4FDJ9_DRORH</name>
<feature type="domain" description="C2H2-type" evidence="4">
    <location>
        <begin position="156"/>
        <end position="182"/>
    </location>
</feature>
<evidence type="ECO:0000259" key="5">
    <source>
        <dbReference type="PROSITE" id="PS51915"/>
    </source>
</evidence>
<feature type="binding site" evidence="2">
    <location>
        <position position="8"/>
    </location>
    <ligand>
        <name>Zn(2+)</name>
        <dbReference type="ChEBI" id="CHEBI:29105"/>
    </ligand>
</feature>
<dbReference type="PROSITE" id="PS50157">
    <property type="entry name" value="ZINC_FINGER_C2H2_2"/>
    <property type="match status" value="1"/>
</dbReference>
<evidence type="ECO:0000259" key="4">
    <source>
        <dbReference type="PROSITE" id="PS50157"/>
    </source>
</evidence>
<evidence type="ECO:0000313" key="7">
    <source>
        <dbReference type="Proteomes" id="UP001652680"/>
    </source>
</evidence>
<organism evidence="8">
    <name type="scientific">Drosophila rhopaloa</name>
    <name type="common">Fruit fly</name>
    <dbReference type="NCBI Taxonomy" id="1041015"/>
    <lineage>
        <taxon>Eukaryota</taxon>
        <taxon>Metazoa</taxon>
        <taxon>Ecdysozoa</taxon>
        <taxon>Arthropoda</taxon>
        <taxon>Hexapoda</taxon>
        <taxon>Insecta</taxon>
        <taxon>Pterygota</taxon>
        <taxon>Neoptera</taxon>
        <taxon>Endopterygota</taxon>
        <taxon>Diptera</taxon>
        <taxon>Brachycera</taxon>
        <taxon>Muscomorpha</taxon>
        <taxon>Ephydroidea</taxon>
        <taxon>Drosophilidae</taxon>
        <taxon>Drosophila</taxon>
        <taxon>Sophophora</taxon>
    </lineage>
</organism>
<feature type="region of interest" description="Disordered" evidence="3">
    <location>
        <begin position="99"/>
        <end position="125"/>
    </location>
</feature>
<feature type="compositionally biased region" description="Basic and acidic residues" evidence="3">
    <location>
        <begin position="110"/>
        <end position="120"/>
    </location>
</feature>
<evidence type="ECO:0000256" key="3">
    <source>
        <dbReference type="SAM" id="MobiDB-lite"/>
    </source>
</evidence>
<feature type="binding site" evidence="2">
    <location>
        <position position="61"/>
    </location>
    <ligand>
        <name>Zn(2+)</name>
        <dbReference type="ChEBI" id="CHEBI:29105"/>
    </ligand>
</feature>
<protein>
    <submittedName>
        <fullName evidence="8">Uncharacterized protein LOC108048913</fullName>
    </submittedName>
</protein>
<dbReference type="OrthoDB" id="7838207at2759"/>
<dbReference type="PROSITE" id="PS00028">
    <property type="entry name" value="ZINC_FINGER_C2H2_1"/>
    <property type="match status" value="1"/>
</dbReference>
<dbReference type="InterPro" id="IPR012934">
    <property type="entry name" value="Znf_AD"/>
</dbReference>